<protein>
    <submittedName>
        <fullName evidence="5">Ankyrin repeat-containing domain protein</fullName>
    </submittedName>
</protein>
<feature type="repeat" description="ANK" evidence="3">
    <location>
        <begin position="371"/>
        <end position="403"/>
    </location>
</feature>
<feature type="repeat" description="ANK" evidence="3">
    <location>
        <begin position="622"/>
        <end position="654"/>
    </location>
</feature>
<sequence length="843" mass="92545">MMLKFIDNEKKGGFGKLSKGWRMMFADTDVEKMRMTLSKSRDALRMSSAMFRWSLGDAKVDSSVGIGYTGLAAALDRMNQGRATSLPPLHPPPHSDLPDLPVAIEQSPLPPVPSITSSTVGRSSTTNLRNRSEDYHVRTDAESLHRMRTRELDDNAHYARNDDNFHPPPIHDRPVSRGSASMQRRNSWRNPSARSSEMTTSSVRDTAYQRGLQPQSEPFYEDEAMRSSRTLIEDQILDLDLQDTYPNEGTYRKADVVSAPRWNPRQVASSRAGGKAALVSAVQQRNHRTLEQLLEGGARADGRVESAMLRTAAQNRDSESISLLLRHGVDVNSLDNEGFSPLFTVTQVSFFEGAKLLLKNGADPNLSAGPDSESPLALAAGENRIDLVQMYLKHGGDPDLVMASGNTAMIRAMNQTASTQLVELLLTSGADPNAKSGEGATPLFQAIQANRVDLMTVLLDHKANPNLPGPKHPLWPSTYKPKALQLLLARGADHKKTPGIMELAASLKKMESIAILIKAGVTPNARKDGAYTPLCSAIRDNSADILTFLLDNGADPNYKASEYPAWKCITHSRIHFLPQLVAAGADLHNPKGIIETAVEFNDKEALMYLLDQGVNPNDRTPQGRTALTTAIRDDRSELVDILLANRADPAGRGEDWPLCMAVKRPAILKKLLGTISNPRAFRGVIEMAVVADQLESIKHLLKAGVSVEDKNCGVFSPLTTAIRERNKEITRFLLDEAEADPNAPGEHLPLVKALRRYETGDPEIIHMLLARGADINKMHRGWNPVLQAVENGDADILRLLIDRGGPVDLQAKDESGRPVIDIVTERGWEEGLSLMFPNAEARQ</sequence>
<dbReference type="AlphaFoldDB" id="A0A7C8MFK8"/>
<feature type="repeat" description="ANK" evidence="3">
    <location>
        <begin position="438"/>
        <end position="470"/>
    </location>
</feature>
<keyword evidence="2 3" id="KW-0040">ANK repeat</keyword>
<dbReference type="EMBL" id="JAADJZ010000030">
    <property type="protein sequence ID" value="KAF2865905.1"/>
    <property type="molecule type" value="Genomic_DNA"/>
</dbReference>
<evidence type="ECO:0000256" key="4">
    <source>
        <dbReference type="SAM" id="MobiDB-lite"/>
    </source>
</evidence>
<dbReference type="PANTHER" id="PTHR24198">
    <property type="entry name" value="ANKYRIN REPEAT AND PROTEIN KINASE DOMAIN-CONTAINING PROTEIN"/>
    <property type="match status" value="1"/>
</dbReference>
<feature type="compositionally biased region" description="Basic and acidic residues" evidence="4">
    <location>
        <begin position="130"/>
        <end position="141"/>
    </location>
</feature>
<evidence type="ECO:0000256" key="2">
    <source>
        <dbReference type="ARBA" id="ARBA00023043"/>
    </source>
</evidence>
<dbReference type="SMART" id="SM00248">
    <property type="entry name" value="ANK"/>
    <property type="match status" value="14"/>
</dbReference>
<name>A0A7C8MFK8_9PLEO</name>
<feature type="repeat" description="ANK" evidence="3">
    <location>
        <begin position="304"/>
        <end position="336"/>
    </location>
</feature>
<feature type="repeat" description="ANK" evidence="3">
    <location>
        <begin position="529"/>
        <end position="561"/>
    </location>
</feature>
<dbReference type="SUPFAM" id="SSF48403">
    <property type="entry name" value="Ankyrin repeat"/>
    <property type="match status" value="2"/>
</dbReference>
<comment type="caution">
    <text evidence="5">The sequence shown here is derived from an EMBL/GenBank/DDBJ whole genome shotgun (WGS) entry which is preliminary data.</text>
</comment>
<feature type="compositionally biased region" description="Polar residues" evidence="4">
    <location>
        <begin position="114"/>
        <end position="129"/>
    </location>
</feature>
<evidence type="ECO:0000256" key="1">
    <source>
        <dbReference type="ARBA" id="ARBA00022737"/>
    </source>
</evidence>
<dbReference type="PANTHER" id="PTHR24198:SF165">
    <property type="entry name" value="ANKYRIN REPEAT-CONTAINING PROTEIN-RELATED"/>
    <property type="match status" value="1"/>
</dbReference>
<dbReference type="OrthoDB" id="426293at2759"/>
<dbReference type="InterPro" id="IPR036770">
    <property type="entry name" value="Ankyrin_rpt-contain_sf"/>
</dbReference>
<keyword evidence="1" id="KW-0677">Repeat</keyword>
<dbReference type="PROSITE" id="PS50088">
    <property type="entry name" value="ANK_REPEAT"/>
    <property type="match status" value="7"/>
</dbReference>
<feature type="region of interest" description="Disordered" evidence="4">
    <location>
        <begin position="158"/>
        <end position="208"/>
    </location>
</feature>
<dbReference type="Pfam" id="PF12796">
    <property type="entry name" value="Ank_2"/>
    <property type="match status" value="5"/>
</dbReference>
<organism evidence="5 6">
    <name type="scientific">Massariosphaeria phaeospora</name>
    <dbReference type="NCBI Taxonomy" id="100035"/>
    <lineage>
        <taxon>Eukaryota</taxon>
        <taxon>Fungi</taxon>
        <taxon>Dikarya</taxon>
        <taxon>Ascomycota</taxon>
        <taxon>Pezizomycotina</taxon>
        <taxon>Dothideomycetes</taxon>
        <taxon>Pleosporomycetidae</taxon>
        <taxon>Pleosporales</taxon>
        <taxon>Pleosporales incertae sedis</taxon>
        <taxon>Massariosphaeria</taxon>
    </lineage>
</organism>
<evidence type="ECO:0000313" key="5">
    <source>
        <dbReference type="EMBL" id="KAF2865905.1"/>
    </source>
</evidence>
<evidence type="ECO:0000313" key="6">
    <source>
        <dbReference type="Proteomes" id="UP000481861"/>
    </source>
</evidence>
<dbReference type="InterPro" id="IPR002110">
    <property type="entry name" value="Ankyrin_rpt"/>
</dbReference>
<feature type="compositionally biased region" description="Polar residues" evidence="4">
    <location>
        <begin position="178"/>
        <end position="204"/>
    </location>
</feature>
<proteinExistence type="predicted"/>
<keyword evidence="6" id="KW-1185">Reference proteome</keyword>
<dbReference type="Proteomes" id="UP000481861">
    <property type="component" value="Unassembled WGS sequence"/>
</dbReference>
<evidence type="ECO:0000256" key="3">
    <source>
        <dbReference type="PROSITE-ProRule" id="PRU00023"/>
    </source>
</evidence>
<feature type="repeat" description="ANK" evidence="3">
    <location>
        <begin position="780"/>
        <end position="812"/>
    </location>
</feature>
<feature type="repeat" description="ANK" evidence="3">
    <location>
        <begin position="404"/>
        <end position="437"/>
    </location>
</feature>
<dbReference type="Gene3D" id="1.25.40.20">
    <property type="entry name" value="Ankyrin repeat-containing domain"/>
    <property type="match status" value="4"/>
</dbReference>
<accession>A0A7C8MFK8</accession>
<feature type="compositionally biased region" description="Basic and acidic residues" evidence="4">
    <location>
        <begin position="158"/>
        <end position="175"/>
    </location>
</feature>
<gene>
    <name evidence="5" type="ORF">BDV95DRAFT_242016</name>
</gene>
<dbReference type="PROSITE" id="PS50297">
    <property type="entry name" value="ANK_REP_REGION"/>
    <property type="match status" value="4"/>
</dbReference>
<reference evidence="5 6" key="1">
    <citation type="submission" date="2020-01" db="EMBL/GenBank/DDBJ databases">
        <authorList>
            <consortium name="DOE Joint Genome Institute"/>
            <person name="Haridas S."/>
            <person name="Albert R."/>
            <person name="Binder M."/>
            <person name="Bloem J."/>
            <person name="Labutti K."/>
            <person name="Salamov A."/>
            <person name="Andreopoulos B."/>
            <person name="Baker S.E."/>
            <person name="Barry K."/>
            <person name="Bills G."/>
            <person name="Bluhm B.H."/>
            <person name="Cannon C."/>
            <person name="Castanera R."/>
            <person name="Culley D.E."/>
            <person name="Daum C."/>
            <person name="Ezra D."/>
            <person name="Gonzalez J.B."/>
            <person name="Henrissat B."/>
            <person name="Kuo A."/>
            <person name="Liang C."/>
            <person name="Lipzen A."/>
            <person name="Lutzoni F."/>
            <person name="Magnuson J."/>
            <person name="Mondo S."/>
            <person name="Nolan M."/>
            <person name="Ohm R."/>
            <person name="Pangilinan J."/>
            <person name="Park H.-J.H."/>
            <person name="Ramirez L."/>
            <person name="Alfaro M."/>
            <person name="Sun H."/>
            <person name="Tritt A."/>
            <person name="Yoshinaga Y."/>
            <person name="Zwiers L.-H.L."/>
            <person name="Turgeon B.G."/>
            <person name="Goodwin S.B."/>
            <person name="Spatafora J.W."/>
            <person name="Crous P.W."/>
            <person name="Grigoriev I.V."/>
        </authorList>
    </citation>
    <scope>NUCLEOTIDE SEQUENCE [LARGE SCALE GENOMIC DNA]</scope>
    <source>
        <strain evidence="5 6">CBS 611.86</strain>
    </source>
</reference>
<feature type="region of interest" description="Disordered" evidence="4">
    <location>
        <begin position="82"/>
        <end position="141"/>
    </location>
</feature>